<organism evidence="2 3">
    <name type="scientific">Rotaria magnacalcarata</name>
    <dbReference type="NCBI Taxonomy" id="392030"/>
    <lineage>
        <taxon>Eukaryota</taxon>
        <taxon>Metazoa</taxon>
        <taxon>Spiralia</taxon>
        <taxon>Gnathifera</taxon>
        <taxon>Rotifera</taxon>
        <taxon>Eurotatoria</taxon>
        <taxon>Bdelloidea</taxon>
        <taxon>Philodinida</taxon>
        <taxon>Philodinidae</taxon>
        <taxon>Rotaria</taxon>
    </lineage>
</organism>
<gene>
    <name evidence="2" type="ORF">MBJ925_LOCUS27294</name>
</gene>
<comment type="caution">
    <text evidence="2">The sequence shown here is derived from an EMBL/GenBank/DDBJ whole genome shotgun (WGS) entry which is preliminary data.</text>
</comment>
<feature type="region of interest" description="Disordered" evidence="1">
    <location>
        <begin position="641"/>
        <end position="660"/>
    </location>
</feature>
<proteinExistence type="predicted"/>
<protein>
    <submittedName>
        <fullName evidence="2">Uncharacterized protein</fullName>
    </submittedName>
</protein>
<dbReference type="EMBL" id="CAJNRE010014614">
    <property type="protein sequence ID" value="CAF2129243.1"/>
    <property type="molecule type" value="Genomic_DNA"/>
</dbReference>
<evidence type="ECO:0000256" key="1">
    <source>
        <dbReference type="SAM" id="MobiDB-lite"/>
    </source>
</evidence>
<dbReference type="Proteomes" id="UP000663824">
    <property type="component" value="Unassembled WGS sequence"/>
</dbReference>
<sequence length="718" mass="82798">MLKKPDVTEMLLKNLNRINSHHAADPDLMFNYRHGSKSKQHPVLSHNLDSLLINLYTDDIGLTNPLGAKKDEQKITMVYFQLEDLPDTVRSTLKSIGLVAMCHSEYLSIPENKKKFFEIIIEDLNNLQTNGEDIDGDTLFNLPQSMIFEIVTKLKERVRFLTEHRALFNGSYKNNIEKTSSDIQSNDFNDNNVQQTVQETFTNQYTTLSNVAYLNEGQYDLSAYDSSINNIDIDEETVGSKQNRNDTEKENKVESKFSDVYILPDLPNKIRQLISTQEIKHFRNHTNSRRLLLDVIFADVTEKYSLLYPNAKQYKSIATAILKELNITNSDRASSEWIESLKGKFKRERRPLQEISEQVQKMKQKHGNVIGRPLKQNVNEVAARRESQFHFLNVLNVNDDHHDTDKHVQLMKTSLAESNGTLESLKISWKKTLTTRRSYVKNHTTAEVLEEYSGYKNISLEPLSPRPTIQVRMDKFAIYLDYEFITETISFDQALAIVISLYAIFELQFGAHNRVIHLLYGIFMQQPEVLTKSMQILLSDWNFKIDYKELEPNRLTTSNISVTNKPCARTTTDLLYIETDETDRFVEGEHDESLTERIRNSTTFGEVTIESSVLITSNYRSNESTKYTLCANTDFIAENQTKQSQSSAESLLDDPPLSIDMKSVKRPTFDTVSDCDSSRCSNENEKKDHQQTTNTTKWKSILIEKFNSCYKNNKKTPC</sequence>
<reference evidence="2" key="1">
    <citation type="submission" date="2021-02" db="EMBL/GenBank/DDBJ databases">
        <authorList>
            <person name="Nowell W R."/>
        </authorList>
    </citation>
    <scope>NUCLEOTIDE SEQUENCE</scope>
</reference>
<accession>A0A816VLT5</accession>
<evidence type="ECO:0000313" key="2">
    <source>
        <dbReference type="EMBL" id="CAF2129243.1"/>
    </source>
</evidence>
<dbReference type="AlphaFoldDB" id="A0A816VLT5"/>
<name>A0A816VLT5_9BILA</name>
<evidence type="ECO:0000313" key="3">
    <source>
        <dbReference type="Proteomes" id="UP000663824"/>
    </source>
</evidence>